<sequence length="68" mass="6950">MSSPGFVLLMVVVFMGLKGLEVPRLGGVLFSDGVCLALAFDVVERAADGLDVRGDAHGGLLASSVMSV</sequence>
<organism evidence="1">
    <name type="scientific">uncultured Caudovirales phage</name>
    <dbReference type="NCBI Taxonomy" id="2100421"/>
    <lineage>
        <taxon>Viruses</taxon>
        <taxon>Duplodnaviria</taxon>
        <taxon>Heunggongvirae</taxon>
        <taxon>Uroviricota</taxon>
        <taxon>Caudoviricetes</taxon>
        <taxon>Peduoviridae</taxon>
        <taxon>Maltschvirus</taxon>
        <taxon>Maltschvirus maltsch</taxon>
    </lineage>
</organism>
<protein>
    <submittedName>
        <fullName evidence="1">Uncharacterized protein</fullName>
    </submittedName>
</protein>
<evidence type="ECO:0000313" key="1">
    <source>
        <dbReference type="EMBL" id="CAB4163205.1"/>
    </source>
</evidence>
<accession>A0A6J5P202</accession>
<proteinExistence type="predicted"/>
<dbReference type="EMBL" id="LR796750">
    <property type="protein sequence ID" value="CAB4163205.1"/>
    <property type="molecule type" value="Genomic_DNA"/>
</dbReference>
<reference evidence="1" key="1">
    <citation type="submission" date="2020-04" db="EMBL/GenBank/DDBJ databases">
        <authorList>
            <person name="Chiriac C."/>
            <person name="Salcher M."/>
            <person name="Ghai R."/>
            <person name="Kavagutti S V."/>
        </authorList>
    </citation>
    <scope>NUCLEOTIDE SEQUENCE</scope>
</reference>
<name>A0A6J5P202_9CAUD</name>
<gene>
    <name evidence="1" type="ORF">UFOVP806_2</name>
</gene>